<dbReference type="RefSeq" id="XP_047759245.1">
    <property type="nucleotide sequence ID" value="XM_047907461.1"/>
</dbReference>
<dbReference type="Proteomes" id="UP000756132">
    <property type="component" value="Chromosome 3"/>
</dbReference>
<reference evidence="2" key="1">
    <citation type="submission" date="2021-12" db="EMBL/GenBank/DDBJ databases">
        <authorList>
            <person name="Zaccaron A."/>
            <person name="Stergiopoulos I."/>
        </authorList>
    </citation>
    <scope>NUCLEOTIDE SEQUENCE</scope>
    <source>
        <strain evidence="2">Race5_Kim</strain>
    </source>
</reference>
<evidence type="ECO:0000313" key="2">
    <source>
        <dbReference type="EMBL" id="UJO14879.1"/>
    </source>
</evidence>
<name>A0A9Q8P6D2_PASFU</name>
<evidence type="ECO:0000256" key="1">
    <source>
        <dbReference type="SAM" id="MobiDB-lite"/>
    </source>
</evidence>
<gene>
    <name evidence="2" type="ORF">CLAFUR5_08313</name>
</gene>
<protein>
    <submittedName>
        <fullName evidence="2">Uncharacterized protein</fullName>
    </submittedName>
</protein>
<dbReference type="EMBL" id="CP090165">
    <property type="protein sequence ID" value="UJO14879.1"/>
    <property type="molecule type" value="Genomic_DNA"/>
</dbReference>
<feature type="compositionally biased region" description="Basic and acidic residues" evidence="1">
    <location>
        <begin position="268"/>
        <end position="279"/>
    </location>
</feature>
<feature type="region of interest" description="Disordered" evidence="1">
    <location>
        <begin position="261"/>
        <end position="302"/>
    </location>
</feature>
<accession>A0A9Q8P6D2</accession>
<dbReference type="GeneID" id="71988191"/>
<evidence type="ECO:0000313" key="3">
    <source>
        <dbReference type="Proteomes" id="UP000756132"/>
    </source>
</evidence>
<organism evidence="2 3">
    <name type="scientific">Passalora fulva</name>
    <name type="common">Tomato leaf mold</name>
    <name type="synonym">Cladosporium fulvum</name>
    <dbReference type="NCBI Taxonomy" id="5499"/>
    <lineage>
        <taxon>Eukaryota</taxon>
        <taxon>Fungi</taxon>
        <taxon>Dikarya</taxon>
        <taxon>Ascomycota</taxon>
        <taxon>Pezizomycotina</taxon>
        <taxon>Dothideomycetes</taxon>
        <taxon>Dothideomycetidae</taxon>
        <taxon>Mycosphaerellales</taxon>
        <taxon>Mycosphaerellaceae</taxon>
        <taxon>Fulvia</taxon>
    </lineage>
</organism>
<reference evidence="2" key="2">
    <citation type="journal article" date="2022" name="Microb. Genom.">
        <title>A chromosome-scale genome assembly of the tomato pathogen Cladosporium fulvum reveals a compartmentalized genome architecture and the presence of a dispensable chromosome.</title>
        <authorList>
            <person name="Zaccaron A.Z."/>
            <person name="Chen L.H."/>
            <person name="Samaras A."/>
            <person name="Stergiopoulos I."/>
        </authorList>
    </citation>
    <scope>NUCLEOTIDE SEQUENCE</scope>
    <source>
        <strain evidence="2">Race5_Kim</strain>
    </source>
</reference>
<keyword evidence="3" id="KW-1185">Reference proteome</keyword>
<dbReference type="OrthoDB" id="5422579at2759"/>
<proteinExistence type="predicted"/>
<dbReference type="KEGG" id="ffu:CLAFUR5_08313"/>
<dbReference type="AlphaFoldDB" id="A0A9Q8P6D2"/>
<feature type="compositionally biased region" description="Polar residues" evidence="1">
    <location>
        <begin position="286"/>
        <end position="295"/>
    </location>
</feature>
<dbReference type="SUPFAM" id="SSF52047">
    <property type="entry name" value="RNI-like"/>
    <property type="match status" value="1"/>
</dbReference>
<sequence length="302" mass="34035">MQRTAFKDCMRFPGCGDASNLNAGVDQFFSVMNALIQSGRRPKRLTVDEVTWRIFTPEKLNQCSMRDVMSTLKEFRLGIGCCDDELPDREEEIVEEASFMIRNGVLKTWLGVASELRVLKLIMPMLAGGPAFLRTRDVIPEKTWPKLRELGLSDFETTEGDLVDLLLRHKESLRRLSLSHLDLVAGEWESAFRRIGGKLPKLRKIKLRGSFLESGAPHLHFGIPGEASQDDPMCDTIEECILYGGELPDFSDLLDEEIEWDDSEDGDSYDHESPSRIDEADAGYTSDGSVVSYSSDEFDKTI</sequence>